<dbReference type="eggNOG" id="COG1017">
    <property type="taxonomic scope" value="Bacteria"/>
</dbReference>
<dbReference type="STRING" id="1385517.N800_13650"/>
<evidence type="ECO:0000313" key="1">
    <source>
        <dbReference type="EMBL" id="KGM55377.1"/>
    </source>
</evidence>
<dbReference type="OrthoDB" id="9024187at2"/>
<dbReference type="AlphaFoldDB" id="A0A0A0F1Y5"/>
<dbReference type="GO" id="GO:0019825">
    <property type="term" value="F:oxygen binding"/>
    <property type="evidence" value="ECO:0007669"/>
    <property type="project" value="InterPro"/>
</dbReference>
<dbReference type="SUPFAM" id="SSF46458">
    <property type="entry name" value="Globin-like"/>
    <property type="match status" value="1"/>
</dbReference>
<proteinExistence type="predicted"/>
<evidence type="ECO:0000313" key="2">
    <source>
        <dbReference type="Proteomes" id="UP000029998"/>
    </source>
</evidence>
<evidence type="ECO:0008006" key="3">
    <source>
        <dbReference type="Google" id="ProtNLM"/>
    </source>
</evidence>
<name>A0A0A0F1Y5_9GAMM</name>
<organism evidence="1 2">
    <name type="scientific">Lysobacter daejeonensis GH1-9</name>
    <dbReference type="NCBI Taxonomy" id="1385517"/>
    <lineage>
        <taxon>Bacteria</taxon>
        <taxon>Pseudomonadati</taxon>
        <taxon>Pseudomonadota</taxon>
        <taxon>Gammaproteobacteria</taxon>
        <taxon>Lysobacterales</taxon>
        <taxon>Lysobacteraceae</taxon>
        <taxon>Aerolutibacter</taxon>
    </lineage>
</organism>
<protein>
    <recommendedName>
        <fullName evidence="3">Globin</fullName>
    </recommendedName>
</protein>
<dbReference type="RefSeq" id="WP_036135200.1">
    <property type="nucleotide sequence ID" value="NZ_AVPU01000005.1"/>
</dbReference>
<reference evidence="1 2" key="1">
    <citation type="submission" date="2013-08" db="EMBL/GenBank/DDBJ databases">
        <title>Genome sequencing of Lysobacter.</title>
        <authorList>
            <person name="Zhang S."/>
            <person name="Wang G."/>
        </authorList>
    </citation>
    <scope>NUCLEOTIDE SEQUENCE [LARGE SCALE GENOMIC DNA]</scope>
    <source>
        <strain evidence="1 2">GH1-9</strain>
    </source>
</reference>
<dbReference type="Gene3D" id="1.10.490.10">
    <property type="entry name" value="Globins"/>
    <property type="match status" value="1"/>
</dbReference>
<sequence length="137" mass="15800">MSDQYFDLQQSYGRCLQNKQFIERFYEIFMASSPRVAEMFAQTDFQKQRLALRRGISVAIFHAAGSNVVKRTIDQMADVHACPGRAPVPPELYPFWIESLIKAVEEFDPEAGPLLINRWREGMTSVVDTFSHRYPGH</sequence>
<keyword evidence="2" id="KW-1185">Reference proteome</keyword>
<dbReference type="GO" id="GO:0020037">
    <property type="term" value="F:heme binding"/>
    <property type="evidence" value="ECO:0007669"/>
    <property type="project" value="InterPro"/>
</dbReference>
<gene>
    <name evidence="1" type="ORF">N800_13650</name>
</gene>
<accession>A0A0A0F1Y5</accession>
<dbReference type="Proteomes" id="UP000029998">
    <property type="component" value="Unassembled WGS sequence"/>
</dbReference>
<dbReference type="EMBL" id="AVPU01000005">
    <property type="protein sequence ID" value="KGM55377.1"/>
    <property type="molecule type" value="Genomic_DNA"/>
</dbReference>
<comment type="caution">
    <text evidence="1">The sequence shown here is derived from an EMBL/GenBank/DDBJ whole genome shotgun (WGS) entry which is preliminary data.</text>
</comment>
<dbReference type="InterPro" id="IPR012292">
    <property type="entry name" value="Globin/Proto"/>
</dbReference>
<dbReference type="InterPro" id="IPR009050">
    <property type="entry name" value="Globin-like_sf"/>
</dbReference>